<accession>A0ABT2ENE3</accession>
<evidence type="ECO:0000313" key="2">
    <source>
        <dbReference type="EMBL" id="MCS3919477.1"/>
    </source>
</evidence>
<dbReference type="InterPro" id="IPR000257">
    <property type="entry name" value="Uroporphyrinogen_deCOase"/>
</dbReference>
<dbReference type="PANTHER" id="PTHR47099:SF1">
    <property type="entry name" value="METHYLCOBAMIDE:COM METHYLTRANSFERASE MTBA"/>
    <property type="match status" value="1"/>
</dbReference>
<evidence type="ECO:0000313" key="3">
    <source>
        <dbReference type="Proteomes" id="UP001204798"/>
    </source>
</evidence>
<dbReference type="Gene3D" id="3.20.20.210">
    <property type="match status" value="1"/>
</dbReference>
<evidence type="ECO:0000259" key="1">
    <source>
        <dbReference type="Pfam" id="PF01208"/>
    </source>
</evidence>
<dbReference type="EMBL" id="JANUCP010000003">
    <property type="protein sequence ID" value="MCS3919477.1"/>
    <property type="molecule type" value="Genomic_DNA"/>
</dbReference>
<feature type="domain" description="Uroporphyrinogen decarboxylase (URO-D)" evidence="1">
    <location>
        <begin position="140"/>
        <end position="356"/>
    </location>
</feature>
<protein>
    <submittedName>
        <fullName evidence="2">Uroporphyrinogen decarboxylase</fullName>
        <ecNumber evidence="2">4.1.1.37</ecNumber>
    </submittedName>
</protein>
<dbReference type="EC" id="4.1.1.37" evidence="2"/>
<sequence length="363" mass="41529">MWRHVPVKDPKPNAQEFIDILMGRMPQRRTPLVEYIVDDFVMRPIVVNLLGREWVTPRGDRESLKAYLDNFIEFWYRMGYDFVRIEIGLPFRENRLIAPDPASTKQRAWVDEHHGAISSWEDFERYPWPRVEDIDFFPLEYINENLPEGMGLISSHGGGIFEHLSWIMSLEGLSLALYDDPELVQAVSDRIGELITKFYEHLLQLENLIAVFPGDDMGFRSGTLVSPEALRKYCLPWHKKWAEMAHQRGLPYFLHSCGNVLAIMDDLINDVGIDGKHSFEDAIIPAEEFQQIYGDRIAVLGGVDLNILSAGTPEKVRQRTRQLIETCGAKGRFAIGSGNSIPTYVPVENYLAMIDEALDCMGI</sequence>
<name>A0ABT2ENE3_9BACT</name>
<comment type="caution">
    <text evidence="2">The sequence shown here is derived from an EMBL/GenBank/DDBJ whole genome shotgun (WGS) entry which is preliminary data.</text>
</comment>
<dbReference type="SUPFAM" id="SSF51726">
    <property type="entry name" value="UROD/MetE-like"/>
    <property type="match status" value="1"/>
</dbReference>
<proteinExistence type="predicted"/>
<dbReference type="GO" id="GO:0004853">
    <property type="term" value="F:uroporphyrinogen decarboxylase activity"/>
    <property type="evidence" value="ECO:0007669"/>
    <property type="project" value="UniProtKB-EC"/>
</dbReference>
<dbReference type="PANTHER" id="PTHR47099">
    <property type="entry name" value="METHYLCOBAMIDE:COM METHYLTRANSFERASE MTBA"/>
    <property type="match status" value="1"/>
</dbReference>
<dbReference type="InterPro" id="IPR038071">
    <property type="entry name" value="UROD/MetE-like_sf"/>
</dbReference>
<organism evidence="2 3">
    <name type="scientific">Candidatus Fervidibacter sacchari</name>
    <dbReference type="NCBI Taxonomy" id="1448929"/>
    <lineage>
        <taxon>Bacteria</taxon>
        <taxon>Candidatus Fervidibacterota</taxon>
        <taxon>Candidatus Fervidibacter</taxon>
    </lineage>
</organism>
<keyword evidence="3" id="KW-1185">Reference proteome</keyword>
<dbReference type="InterPro" id="IPR052024">
    <property type="entry name" value="Methanogen_methyltrans"/>
</dbReference>
<gene>
    <name evidence="2" type="ORF">M2350_001890</name>
</gene>
<keyword evidence="2" id="KW-0456">Lyase</keyword>
<dbReference type="Pfam" id="PF01208">
    <property type="entry name" value="URO-D"/>
    <property type="match status" value="1"/>
</dbReference>
<dbReference type="Proteomes" id="UP001204798">
    <property type="component" value="Unassembled WGS sequence"/>
</dbReference>
<reference evidence="2 3" key="1">
    <citation type="submission" date="2022-08" db="EMBL/GenBank/DDBJ databases">
        <title>Bacterial and archaeal communities from various locations to study Microbial Dark Matter (Phase II).</title>
        <authorList>
            <person name="Stepanauskas R."/>
        </authorList>
    </citation>
    <scope>NUCLEOTIDE SEQUENCE [LARGE SCALE GENOMIC DNA]</scope>
    <source>
        <strain evidence="2 3">PD1</strain>
    </source>
</reference>
<dbReference type="RefSeq" id="WP_259095924.1">
    <property type="nucleotide sequence ID" value="NZ_CP130454.1"/>
</dbReference>